<proteinExistence type="predicted"/>
<dbReference type="EMBL" id="JAHLFO010000132">
    <property type="protein sequence ID" value="MBU3814748.1"/>
    <property type="molecule type" value="Genomic_DNA"/>
</dbReference>
<accession>A0A9E2KH46</accession>
<name>A0A9E2KH46_9BACE</name>
<comment type="caution">
    <text evidence="1">The sequence shown here is derived from an EMBL/GenBank/DDBJ whole genome shotgun (WGS) entry which is preliminary data.</text>
</comment>
<protein>
    <submittedName>
        <fullName evidence="1">Uncharacterized protein</fullName>
    </submittedName>
</protein>
<dbReference type="AlphaFoldDB" id="A0A9E2KH46"/>
<evidence type="ECO:0000313" key="2">
    <source>
        <dbReference type="Proteomes" id="UP000824236"/>
    </source>
</evidence>
<sequence length="77" mass="8683">MSGLLACKPGFFSIQSAKLYIIQEKNERNYTFSFPLRRVGFKAEAGFGFPARNAWFSGAKRLASRRETPGYKWAGLS</sequence>
<dbReference type="Proteomes" id="UP000824236">
    <property type="component" value="Unassembled WGS sequence"/>
</dbReference>
<evidence type="ECO:0000313" key="1">
    <source>
        <dbReference type="EMBL" id="MBU3814748.1"/>
    </source>
</evidence>
<gene>
    <name evidence="1" type="ORF">H9791_09660</name>
</gene>
<reference evidence="1" key="1">
    <citation type="journal article" date="2021" name="PeerJ">
        <title>Extensive microbial diversity within the chicken gut microbiome revealed by metagenomics and culture.</title>
        <authorList>
            <person name="Gilroy R."/>
            <person name="Ravi A."/>
            <person name="Getino M."/>
            <person name="Pursley I."/>
            <person name="Horton D.L."/>
            <person name="Alikhan N.F."/>
            <person name="Baker D."/>
            <person name="Gharbi K."/>
            <person name="Hall N."/>
            <person name="Watson M."/>
            <person name="Adriaenssens E.M."/>
            <person name="Foster-Nyarko E."/>
            <person name="Jarju S."/>
            <person name="Secka A."/>
            <person name="Antonio M."/>
            <person name="Oren A."/>
            <person name="Chaudhuri R.R."/>
            <person name="La Ragione R."/>
            <person name="Hildebrand F."/>
            <person name="Pallen M.J."/>
        </authorList>
    </citation>
    <scope>NUCLEOTIDE SEQUENCE</scope>
    <source>
        <strain evidence="1">B3-3758</strain>
    </source>
</reference>
<reference evidence="1" key="2">
    <citation type="submission" date="2021-04" db="EMBL/GenBank/DDBJ databases">
        <authorList>
            <person name="Gilroy R."/>
        </authorList>
    </citation>
    <scope>NUCLEOTIDE SEQUENCE</scope>
    <source>
        <strain evidence="1">B3-3758</strain>
    </source>
</reference>
<organism evidence="1 2">
    <name type="scientific">Candidatus Bacteroides intestinipullorum</name>
    <dbReference type="NCBI Taxonomy" id="2838471"/>
    <lineage>
        <taxon>Bacteria</taxon>
        <taxon>Pseudomonadati</taxon>
        <taxon>Bacteroidota</taxon>
        <taxon>Bacteroidia</taxon>
        <taxon>Bacteroidales</taxon>
        <taxon>Bacteroidaceae</taxon>
        <taxon>Bacteroides</taxon>
    </lineage>
</organism>